<dbReference type="AlphaFoldDB" id="A0A9P7M7A4"/>
<dbReference type="EMBL" id="SRPO01000568">
    <property type="protein sequence ID" value="KAG5931458.1"/>
    <property type="molecule type" value="Genomic_DNA"/>
</dbReference>
<dbReference type="Proteomes" id="UP000706124">
    <property type="component" value="Unassembled WGS sequence"/>
</dbReference>
<evidence type="ECO:0000313" key="1">
    <source>
        <dbReference type="EMBL" id="KAG5931458.1"/>
    </source>
</evidence>
<gene>
    <name evidence="1" type="ORF">E4U60_006061</name>
</gene>
<feature type="non-terminal residue" evidence="1">
    <location>
        <position position="63"/>
    </location>
</feature>
<organism evidence="1 2">
    <name type="scientific">Claviceps pazoutovae</name>
    <dbReference type="NCBI Taxonomy" id="1649127"/>
    <lineage>
        <taxon>Eukaryota</taxon>
        <taxon>Fungi</taxon>
        <taxon>Dikarya</taxon>
        <taxon>Ascomycota</taxon>
        <taxon>Pezizomycotina</taxon>
        <taxon>Sordariomycetes</taxon>
        <taxon>Hypocreomycetidae</taxon>
        <taxon>Hypocreales</taxon>
        <taxon>Clavicipitaceae</taxon>
        <taxon>Claviceps</taxon>
    </lineage>
</organism>
<dbReference type="OrthoDB" id="10423704at2759"/>
<reference evidence="1 2" key="1">
    <citation type="journal article" date="2020" name="bioRxiv">
        <title>Whole genome comparisons of ergot fungi reveals the divergence and evolution of species within the genus Claviceps are the result of varying mechanisms driving genome evolution and host range expansion.</title>
        <authorList>
            <person name="Wyka S.A."/>
            <person name="Mondo S.J."/>
            <person name="Liu M."/>
            <person name="Dettman J."/>
            <person name="Nalam V."/>
            <person name="Broders K.D."/>
        </authorList>
    </citation>
    <scope>NUCLEOTIDE SEQUENCE [LARGE SCALE GENOMIC DNA]</scope>
    <source>
        <strain evidence="1 2">CCC 1485</strain>
    </source>
</reference>
<comment type="caution">
    <text evidence="1">The sequence shown here is derived from an EMBL/GenBank/DDBJ whole genome shotgun (WGS) entry which is preliminary data.</text>
</comment>
<proteinExistence type="predicted"/>
<evidence type="ECO:0000313" key="2">
    <source>
        <dbReference type="Proteomes" id="UP000706124"/>
    </source>
</evidence>
<sequence length="63" mass="7452">MIRRHTSLGTCSLPAYFTDYVTAAWQDRRTIINQHSTSLDIDNKLAYLYNYYAEHGKTHEMLR</sequence>
<accession>A0A9P7M7A4</accession>
<protein>
    <submittedName>
        <fullName evidence="1">Uncharacterized protein</fullName>
    </submittedName>
</protein>
<keyword evidence="2" id="KW-1185">Reference proteome</keyword>
<name>A0A9P7M7A4_9HYPO</name>